<dbReference type="Proteomes" id="UP000243515">
    <property type="component" value="Unassembled WGS sequence"/>
</dbReference>
<comment type="caution">
    <text evidence="4">The sequence shown here is derived from an EMBL/GenBank/DDBJ whole genome shotgun (WGS) entry which is preliminary data.</text>
</comment>
<dbReference type="Pfam" id="PF00023">
    <property type="entry name" value="Ank"/>
    <property type="match status" value="1"/>
</dbReference>
<feature type="repeat" description="ANK" evidence="3">
    <location>
        <begin position="403"/>
        <end position="435"/>
    </location>
</feature>
<dbReference type="Gene3D" id="1.25.40.20">
    <property type="entry name" value="Ankyrin repeat-containing domain"/>
    <property type="match status" value="2"/>
</dbReference>
<dbReference type="PANTHER" id="PTHR24123:SF33">
    <property type="entry name" value="PROTEIN HOS4"/>
    <property type="match status" value="1"/>
</dbReference>
<dbReference type="PANTHER" id="PTHR24123">
    <property type="entry name" value="ANKYRIN REPEAT-CONTAINING"/>
    <property type="match status" value="1"/>
</dbReference>
<proteinExistence type="predicted"/>
<protein>
    <submittedName>
        <fullName evidence="4">Uncharacterized protein</fullName>
    </submittedName>
</protein>
<keyword evidence="1" id="KW-0677">Repeat</keyword>
<dbReference type="EMBL" id="NPHW01008321">
    <property type="protein sequence ID" value="OXV05084.1"/>
    <property type="molecule type" value="Genomic_DNA"/>
</dbReference>
<dbReference type="OrthoDB" id="20872at2759"/>
<name>A0A232LLT7_9EURO</name>
<feature type="repeat" description="ANK" evidence="3">
    <location>
        <begin position="241"/>
        <end position="270"/>
    </location>
</feature>
<dbReference type="SUPFAM" id="SSF48403">
    <property type="entry name" value="Ankyrin repeat"/>
    <property type="match status" value="1"/>
</dbReference>
<evidence type="ECO:0000256" key="1">
    <source>
        <dbReference type="ARBA" id="ARBA00022737"/>
    </source>
</evidence>
<dbReference type="InterPro" id="IPR036770">
    <property type="entry name" value="Ankyrin_rpt-contain_sf"/>
</dbReference>
<feature type="repeat" description="ANK" evidence="3">
    <location>
        <begin position="271"/>
        <end position="303"/>
    </location>
</feature>
<evidence type="ECO:0000313" key="5">
    <source>
        <dbReference type="Proteomes" id="UP000243515"/>
    </source>
</evidence>
<dbReference type="Pfam" id="PF12796">
    <property type="entry name" value="Ank_2"/>
    <property type="match status" value="2"/>
</dbReference>
<dbReference type="InterPro" id="IPR051165">
    <property type="entry name" value="Multifunctional_ANK_Repeat"/>
</dbReference>
<dbReference type="AlphaFoldDB" id="A0A232LLT7"/>
<organism evidence="4 5">
    <name type="scientific">Elaphomyces granulatus</name>
    <dbReference type="NCBI Taxonomy" id="519963"/>
    <lineage>
        <taxon>Eukaryota</taxon>
        <taxon>Fungi</taxon>
        <taxon>Dikarya</taxon>
        <taxon>Ascomycota</taxon>
        <taxon>Pezizomycotina</taxon>
        <taxon>Eurotiomycetes</taxon>
        <taxon>Eurotiomycetidae</taxon>
        <taxon>Eurotiales</taxon>
        <taxon>Elaphomycetaceae</taxon>
        <taxon>Elaphomyces</taxon>
    </lineage>
</organism>
<feature type="repeat" description="ANK" evidence="3">
    <location>
        <begin position="370"/>
        <end position="402"/>
    </location>
</feature>
<dbReference type="PROSITE" id="PS50297">
    <property type="entry name" value="ANK_REP_REGION"/>
    <property type="match status" value="5"/>
</dbReference>
<dbReference type="PROSITE" id="PS50088">
    <property type="entry name" value="ANK_REPEAT"/>
    <property type="match status" value="6"/>
</dbReference>
<keyword evidence="5" id="KW-1185">Reference proteome</keyword>
<evidence type="ECO:0000313" key="4">
    <source>
        <dbReference type="EMBL" id="OXV05084.1"/>
    </source>
</evidence>
<evidence type="ECO:0000256" key="2">
    <source>
        <dbReference type="ARBA" id="ARBA00023043"/>
    </source>
</evidence>
<feature type="repeat" description="ANK" evidence="3">
    <location>
        <begin position="471"/>
        <end position="494"/>
    </location>
</feature>
<sequence>MRPAPEPALLSTTVTFTANYLCVGEDPLEILLDDVGGEHRPRYELLLSVEKGDLRVVDASGTQTQEVAQLYAEFNEPTNFYPDGDLQWDGNFCRDGIQSLTLSADGLGVRFSEDANMGFRNAAPPVNQRLLVRNLIVRFAGSEPQWLPRLEDALQRLCQATESYTYQAAGVNALGRGTGGGTVTFRLSDRQRRLHQRVEAQAARDQRLFDAVRGGDVVGAGLALDQGANPNAANYADFLLTPLMGATQSGQVVMARLLLERGAQIDGKDAFERTALICAATAGQAEVVRLLLERGADVHANAKEIDFGHYTGTALDEALRQGHTEIVTLLCGAGAREGTIRERFGQGGGGFLLCTDGDGEVPDPGEAQRKTREALIVAVERGDVETVRLCVGQGADPNLCDEDGSTLLHMAAAFGHGETLRLLLEYGASIVAQDTEGWTALMQAADHGHLGICALLLEYGADPQDGALRNAGETALVLAALRGDLEIVRLLLERTDATGNVALVELLLKQGARMQLPHLDIALRLVLQDRDMRMAQKLRELGARESQPVGESPDLP</sequence>
<evidence type="ECO:0000256" key="3">
    <source>
        <dbReference type="PROSITE-ProRule" id="PRU00023"/>
    </source>
</evidence>
<gene>
    <name evidence="4" type="ORF">Egran_07148</name>
</gene>
<dbReference type="InterPro" id="IPR002110">
    <property type="entry name" value="Ankyrin_rpt"/>
</dbReference>
<feature type="repeat" description="ANK" evidence="3">
    <location>
        <begin position="436"/>
        <end position="462"/>
    </location>
</feature>
<dbReference type="SMART" id="SM00248">
    <property type="entry name" value="ANK"/>
    <property type="match status" value="8"/>
</dbReference>
<keyword evidence="2 3" id="KW-0040">ANK repeat</keyword>
<accession>A0A232LLT7</accession>
<reference evidence="4 5" key="1">
    <citation type="journal article" date="2015" name="Environ. Microbiol.">
        <title>Metagenome sequence of Elaphomyces granulatus from sporocarp tissue reveals Ascomycota ectomycorrhizal fingerprints of genome expansion and a Proteobacteria-rich microbiome.</title>
        <authorList>
            <person name="Quandt C.A."/>
            <person name="Kohler A."/>
            <person name="Hesse C.N."/>
            <person name="Sharpton T.J."/>
            <person name="Martin F."/>
            <person name="Spatafora J.W."/>
        </authorList>
    </citation>
    <scope>NUCLEOTIDE SEQUENCE [LARGE SCALE GENOMIC DNA]</scope>
    <source>
        <strain evidence="4 5">OSC145934</strain>
    </source>
</reference>